<dbReference type="VEuPathDB" id="FungiDB:MELLADRAFT_105214"/>
<keyword evidence="2" id="KW-1185">Reference proteome</keyword>
<sequence>MSSFAKESGDKATSLRILSSIFFIYGLYTAGYQVDFMPDQASHDGQLPLMKLPSADKSHYQKPAYLRTSESLIAETANKTLSLRIMKHTVNSYFLKGHGVVIWTTLYSSKHEVELHDMAKLVVEFVKESKGKPRPVFQMGTIEYLDIGRKYDFTILIPYHESPEVMISEH</sequence>
<evidence type="ECO:0000313" key="2">
    <source>
        <dbReference type="Proteomes" id="UP000001072"/>
    </source>
</evidence>
<dbReference type="KEGG" id="mlr:MELLADRAFT_105214"/>
<reference evidence="2" key="1">
    <citation type="journal article" date="2011" name="Proc. Natl. Acad. Sci. U.S.A.">
        <title>Obligate biotrophy features unraveled by the genomic analysis of rust fungi.</title>
        <authorList>
            <person name="Duplessis S."/>
            <person name="Cuomo C.A."/>
            <person name="Lin Y.-C."/>
            <person name="Aerts A."/>
            <person name="Tisserant E."/>
            <person name="Veneault-Fourrey C."/>
            <person name="Joly D.L."/>
            <person name="Hacquard S."/>
            <person name="Amselem J."/>
            <person name="Cantarel B.L."/>
            <person name="Chiu R."/>
            <person name="Coutinho P.M."/>
            <person name="Feau N."/>
            <person name="Field M."/>
            <person name="Frey P."/>
            <person name="Gelhaye E."/>
            <person name="Goldberg J."/>
            <person name="Grabherr M.G."/>
            <person name="Kodira C.D."/>
            <person name="Kohler A."/>
            <person name="Kuees U."/>
            <person name="Lindquist E.A."/>
            <person name="Lucas S.M."/>
            <person name="Mago R."/>
            <person name="Mauceli E."/>
            <person name="Morin E."/>
            <person name="Murat C."/>
            <person name="Pangilinan J.L."/>
            <person name="Park R."/>
            <person name="Pearson M."/>
            <person name="Quesneville H."/>
            <person name="Rouhier N."/>
            <person name="Sakthikumar S."/>
            <person name="Salamov A.A."/>
            <person name="Schmutz J."/>
            <person name="Selles B."/>
            <person name="Shapiro H."/>
            <person name="Tanguay P."/>
            <person name="Tuskan G.A."/>
            <person name="Henrissat B."/>
            <person name="Van de Peer Y."/>
            <person name="Rouze P."/>
            <person name="Ellis J.G."/>
            <person name="Dodds P.N."/>
            <person name="Schein J.E."/>
            <person name="Zhong S."/>
            <person name="Hamelin R.C."/>
            <person name="Grigoriev I.V."/>
            <person name="Szabo L.J."/>
            <person name="Martin F."/>
        </authorList>
    </citation>
    <scope>NUCLEOTIDE SEQUENCE [LARGE SCALE GENOMIC DNA]</scope>
    <source>
        <strain evidence="2">98AG31 / pathotype 3-4-7</strain>
    </source>
</reference>
<dbReference type="GeneID" id="18922529"/>
<evidence type="ECO:0000313" key="1">
    <source>
        <dbReference type="EMBL" id="EGG08306.1"/>
    </source>
</evidence>
<name>F4RH24_MELLP</name>
<gene>
    <name evidence="1" type="ORF">MELLADRAFT_105214</name>
</gene>
<dbReference type="HOGENOM" id="CLU_1570975_0_0_1"/>
<dbReference type="InParanoid" id="F4RH24"/>
<dbReference type="Proteomes" id="UP000001072">
    <property type="component" value="Unassembled WGS sequence"/>
</dbReference>
<protein>
    <submittedName>
        <fullName evidence="1">Uncharacterized protein</fullName>
    </submittedName>
</protein>
<dbReference type="RefSeq" id="XP_007408504.1">
    <property type="nucleotide sequence ID" value="XM_007408442.1"/>
</dbReference>
<dbReference type="AlphaFoldDB" id="F4RH24"/>
<dbReference type="EMBL" id="GL883101">
    <property type="protein sequence ID" value="EGG08306.1"/>
    <property type="molecule type" value="Genomic_DNA"/>
</dbReference>
<organism evidence="2">
    <name type="scientific">Melampsora larici-populina (strain 98AG31 / pathotype 3-4-7)</name>
    <name type="common">Poplar leaf rust fungus</name>
    <dbReference type="NCBI Taxonomy" id="747676"/>
    <lineage>
        <taxon>Eukaryota</taxon>
        <taxon>Fungi</taxon>
        <taxon>Dikarya</taxon>
        <taxon>Basidiomycota</taxon>
        <taxon>Pucciniomycotina</taxon>
        <taxon>Pucciniomycetes</taxon>
        <taxon>Pucciniales</taxon>
        <taxon>Melampsoraceae</taxon>
        <taxon>Melampsora</taxon>
    </lineage>
</organism>
<accession>F4RH24</accession>
<proteinExistence type="predicted"/>